<dbReference type="Pfam" id="PF23559">
    <property type="entry name" value="WHD_DRP"/>
    <property type="match status" value="1"/>
</dbReference>
<dbReference type="InterPro" id="IPR032675">
    <property type="entry name" value="LRR_dom_sf"/>
</dbReference>
<name>A0AAV5KGM2_9ROSI</name>
<evidence type="ECO:0000256" key="2">
    <source>
        <dbReference type="ARBA" id="ARBA00022737"/>
    </source>
</evidence>
<sequence length="1410" mass="159413">MEAVASSAFDAMLSSMWDYISERLIDSNFLKFARQDQVLSQLNKWKMLLPKIKAVLDDAEDKQMVSRVVKLWLSDLRDIVYDAEDIIDEIATEAQRQRILRETGMTGTGSKVCLFFPNCFTGQNLSGVKFCAWMGPKIEGITVRFEAIVAEMMTFNLLERSVKGRLERVGRERQRATSSLVDESRVYGREMDKDAIIQKLMDVETGEIGVVSVVGMGGVGKTTLAQLVYNDEEVKDLFELRVWVCVSEDFDVVRVTEILLQAVTMQGCSSNDNDDNDDNYRNRLNCLQVKLREKLSRKKFLIVLDDVWNENYERWDVLSRPFMAGAPGSRVLVTTRSENVASIMKTCGVHRLQVLSDDACLSLLVRHALGANNFDGYPTLKGIGKEIVKKCKGLPLAAKTLGGLLRGKADCDEWNDILTSEIWEIPEERGGVIPALKLSYRYLPSHLKRCFAYCAIFPKGYEFDKNELVLLWMAEGLIQQATGEKQVWDKGLEYFNDLLSRSFFQQSNSKQTLFVMHDLINDLAKFVAGEIYFHFEEKLSESIEKLRHLSFTRRQYDIFKRFEEFYAAKSLRTFIALPIDTSSWGACCCMSKDVLQELLAELRYVRVLCLSGYRFNELPYSIGHLKHLRYLNLSYTTIEQLPESVGSLFNLQTFLLHGCKELAKLPQGIENLINLLVLDLTDTDKLVEMPLHIGNLKNLQILSKFILGKDNQFGIKELKDLIHLRGEFCIMGLENVVDVRDARHANLMDKHGLDALDLKWSEFLAYQNEEDEMHVLEMLQPNKELKELSISFYGGKRFPSWLGFPSITNVVQVNLGSCSRSMSLPTLGRLPSLKKVFIRGMDRVKEVGFEFYGDDLLSTKWFPSLEILCFQNLLEWECWSSPQEANVDLDDGFPSLRELVIEDCPKLIGNLPICLPSLEKLIISHCPKLGGSRVSLPSLCELKIENCSKVWLENIVDLTLLTTLRIQGMRDLSCLPQEMLKSLDALQILEVSNCTELISLWQKGTVLKNIASLGHLKIEGCSKFVSLVVNEQGLPCSLEDMELMNCGNLEKLSLKSLKIESCPELLSFPEIGCLCKTTDYLLQDLEIDECPSLTSFPRGILLTGLQGLKIRGCRDLQSLPEGIMQNVNSTNISHLKSLEIDDCPSLTCFPEGTLPFSLKTLKILDCSKLEPLSERLLHNDASLENIEMWDYATLRYLPDWLHGLSHLTELIIRNCSALISFPETGLPSTLGTLKIYSCVNLKYLPERMQNLASLQYLTVCECPCLVTFPSGGLPPQLLLLGVWDCINLKEPMSEWNLDSLTSLEGLIIAGAPDIASFPDENCLLPGSLTLIFIARLNNLVSLSSGLQNLTSLEDLEVFECPKLRHLPREGLPATLGRFCIRSCEHLKRQCLKKKGAYSSRIAHIPCVEID</sequence>
<feature type="domain" description="Disease resistance N-terminal" evidence="7">
    <location>
        <begin position="28"/>
        <end position="101"/>
    </location>
</feature>
<dbReference type="GO" id="GO:0051707">
    <property type="term" value="P:response to other organism"/>
    <property type="evidence" value="ECO:0007669"/>
    <property type="project" value="UniProtKB-ARBA"/>
</dbReference>
<evidence type="ECO:0000313" key="10">
    <source>
        <dbReference type="EMBL" id="GKV23752.1"/>
    </source>
</evidence>
<evidence type="ECO:0000259" key="9">
    <source>
        <dbReference type="Pfam" id="PF25019"/>
    </source>
</evidence>
<dbReference type="InterPro" id="IPR041118">
    <property type="entry name" value="Rx_N"/>
</dbReference>
<dbReference type="InterPro" id="IPR042197">
    <property type="entry name" value="Apaf_helical"/>
</dbReference>
<evidence type="ECO:0000259" key="8">
    <source>
        <dbReference type="Pfam" id="PF23559"/>
    </source>
</evidence>
<keyword evidence="3" id="KW-0547">Nucleotide-binding</keyword>
<dbReference type="Gene3D" id="3.40.50.300">
    <property type="entry name" value="P-loop containing nucleotide triphosphate hydrolases"/>
    <property type="match status" value="1"/>
</dbReference>
<evidence type="ECO:0008006" key="12">
    <source>
        <dbReference type="Google" id="ProtNLM"/>
    </source>
</evidence>
<dbReference type="Pfam" id="PF00931">
    <property type="entry name" value="NB-ARC"/>
    <property type="match status" value="1"/>
</dbReference>
<dbReference type="InterPro" id="IPR002182">
    <property type="entry name" value="NB-ARC"/>
</dbReference>
<dbReference type="SUPFAM" id="SSF52058">
    <property type="entry name" value="L domain-like"/>
    <property type="match status" value="2"/>
</dbReference>
<dbReference type="FunFam" id="1.10.10.10:FF:000322">
    <property type="entry name" value="Probable disease resistance protein At1g63360"/>
    <property type="match status" value="1"/>
</dbReference>
<dbReference type="InterPro" id="IPR036388">
    <property type="entry name" value="WH-like_DNA-bd_sf"/>
</dbReference>
<comment type="caution">
    <text evidence="10">The sequence shown here is derived from an EMBL/GenBank/DDBJ whole genome shotgun (WGS) entry which is preliminary data.</text>
</comment>
<dbReference type="InterPro" id="IPR027417">
    <property type="entry name" value="P-loop_NTPase"/>
</dbReference>
<evidence type="ECO:0000313" key="11">
    <source>
        <dbReference type="Proteomes" id="UP001054252"/>
    </source>
</evidence>
<keyword evidence="1" id="KW-0433">Leucine-rich repeat</keyword>
<dbReference type="Proteomes" id="UP001054252">
    <property type="component" value="Unassembled WGS sequence"/>
</dbReference>
<feature type="domain" description="Disease resistance protein winged helix" evidence="8">
    <location>
        <begin position="456"/>
        <end position="524"/>
    </location>
</feature>
<dbReference type="SUPFAM" id="SSF52540">
    <property type="entry name" value="P-loop containing nucleoside triphosphate hydrolases"/>
    <property type="match status" value="1"/>
</dbReference>
<dbReference type="EMBL" id="BPVZ01000064">
    <property type="protein sequence ID" value="GKV23752.1"/>
    <property type="molecule type" value="Genomic_DNA"/>
</dbReference>
<evidence type="ECO:0000259" key="7">
    <source>
        <dbReference type="Pfam" id="PF18052"/>
    </source>
</evidence>
<accession>A0AAV5KGM2</accession>
<evidence type="ECO:0000256" key="5">
    <source>
        <dbReference type="ARBA" id="ARBA00022840"/>
    </source>
</evidence>
<keyword evidence="5" id="KW-0067">ATP-binding</keyword>
<proteinExistence type="predicted"/>
<organism evidence="10 11">
    <name type="scientific">Rubroshorea leprosula</name>
    <dbReference type="NCBI Taxonomy" id="152421"/>
    <lineage>
        <taxon>Eukaryota</taxon>
        <taxon>Viridiplantae</taxon>
        <taxon>Streptophyta</taxon>
        <taxon>Embryophyta</taxon>
        <taxon>Tracheophyta</taxon>
        <taxon>Spermatophyta</taxon>
        <taxon>Magnoliopsida</taxon>
        <taxon>eudicotyledons</taxon>
        <taxon>Gunneridae</taxon>
        <taxon>Pentapetalae</taxon>
        <taxon>rosids</taxon>
        <taxon>malvids</taxon>
        <taxon>Malvales</taxon>
        <taxon>Dipterocarpaceae</taxon>
        <taxon>Rubroshorea</taxon>
    </lineage>
</organism>
<feature type="domain" description="NB-ARC" evidence="6">
    <location>
        <begin position="190"/>
        <end position="368"/>
    </location>
</feature>
<evidence type="ECO:0000256" key="4">
    <source>
        <dbReference type="ARBA" id="ARBA00022821"/>
    </source>
</evidence>
<keyword evidence="2" id="KW-0677">Repeat</keyword>
<dbReference type="InterPro" id="IPR058922">
    <property type="entry name" value="WHD_DRP"/>
</dbReference>
<dbReference type="GO" id="GO:0043531">
    <property type="term" value="F:ADP binding"/>
    <property type="evidence" value="ECO:0007669"/>
    <property type="project" value="InterPro"/>
</dbReference>
<dbReference type="PANTHER" id="PTHR36766">
    <property type="entry name" value="PLANT BROAD-SPECTRUM MILDEW RESISTANCE PROTEIN RPW8"/>
    <property type="match status" value="1"/>
</dbReference>
<dbReference type="Gene3D" id="1.10.8.430">
    <property type="entry name" value="Helical domain of apoptotic protease-activating factors"/>
    <property type="match status" value="1"/>
</dbReference>
<dbReference type="FunFam" id="3.40.50.300:FF:001091">
    <property type="entry name" value="Probable disease resistance protein At1g61300"/>
    <property type="match status" value="1"/>
</dbReference>
<evidence type="ECO:0000256" key="3">
    <source>
        <dbReference type="ARBA" id="ARBA00022741"/>
    </source>
</evidence>
<dbReference type="GO" id="GO:0006952">
    <property type="term" value="P:defense response"/>
    <property type="evidence" value="ECO:0007669"/>
    <property type="project" value="UniProtKB-KW"/>
</dbReference>
<dbReference type="PRINTS" id="PR00364">
    <property type="entry name" value="DISEASERSIST"/>
</dbReference>
<reference evidence="10 11" key="1">
    <citation type="journal article" date="2021" name="Commun. Biol.">
        <title>The genome of Shorea leprosula (Dipterocarpaceae) highlights the ecological relevance of drought in aseasonal tropical rainforests.</title>
        <authorList>
            <person name="Ng K.K.S."/>
            <person name="Kobayashi M.J."/>
            <person name="Fawcett J.A."/>
            <person name="Hatakeyama M."/>
            <person name="Paape T."/>
            <person name="Ng C.H."/>
            <person name="Ang C.C."/>
            <person name="Tnah L.H."/>
            <person name="Lee C.T."/>
            <person name="Nishiyama T."/>
            <person name="Sese J."/>
            <person name="O'Brien M.J."/>
            <person name="Copetti D."/>
            <person name="Mohd Noor M.I."/>
            <person name="Ong R.C."/>
            <person name="Putra M."/>
            <person name="Sireger I.Z."/>
            <person name="Indrioko S."/>
            <person name="Kosugi Y."/>
            <person name="Izuno A."/>
            <person name="Isagi Y."/>
            <person name="Lee S.L."/>
            <person name="Shimizu K.K."/>
        </authorList>
    </citation>
    <scope>NUCLEOTIDE SEQUENCE [LARGE SCALE GENOMIC DNA]</scope>
    <source>
        <strain evidence="10">214</strain>
    </source>
</reference>
<dbReference type="Gene3D" id="1.10.10.10">
    <property type="entry name" value="Winged helix-like DNA-binding domain superfamily/Winged helix DNA-binding domain"/>
    <property type="match status" value="1"/>
</dbReference>
<dbReference type="GO" id="GO:0005524">
    <property type="term" value="F:ATP binding"/>
    <property type="evidence" value="ECO:0007669"/>
    <property type="project" value="UniProtKB-KW"/>
</dbReference>
<gene>
    <name evidence="10" type="ORF">SLEP1_g33449</name>
</gene>
<dbReference type="Gene3D" id="1.20.5.4130">
    <property type="match status" value="1"/>
</dbReference>
<dbReference type="PANTHER" id="PTHR36766:SF51">
    <property type="entry name" value="DISEASE RESISTANCE RPP13-LIKE PROTEIN 1"/>
    <property type="match status" value="1"/>
</dbReference>
<evidence type="ECO:0000259" key="6">
    <source>
        <dbReference type="Pfam" id="PF00931"/>
    </source>
</evidence>
<dbReference type="Pfam" id="PF18052">
    <property type="entry name" value="Rx_N"/>
    <property type="match status" value="1"/>
</dbReference>
<protein>
    <recommendedName>
        <fullName evidence="12">Disease resistance RPP13-like protein 1</fullName>
    </recommendedName>
</protein>
<feature type="domain" description="R13L1/DRL21-like LRR repeat region" evidence="9">
    <location>
        <begin position="715"/>
        <end position="841"/>
    </location>
</feature>
<evidence type="ECO:0000256" key="1">
    <source>
        <dbReference type="ARBA" id="ARBA00022614"/>
    </source>
</evidence>
<dbReference type="InterPro" id="IPR056789">
    <property type="entry name" value="LRR_R13L1-DRL21"/>
</dbReference>
<keyword evidence="4" id="KW-0611">Plant defense</keyword>
<keyword evidence="11" id="KW-1185">Reference proteome</keyword>
<dbReference type="Gene3D" id="3.80.10.10">
    <property type="entry name" value="Ribonuclease Inhibitor"/>
    <property type="match status" value="5"/>
</dbReference>
<dbReference type="Pfam" id="PF25019">
    <property type="entry name" value="LRR_R13L1-DRL21"/>
    <property type="match status" value="1"/>
</dbReference>